<evidence type="ECO:0000256" key="2">
    <source>
        <dbReference type="ARBA" id="ARBA00009645"/>
    </source>
</evidence>
<dbReference type="InterPro" id="IPR032733">
    <property type="entry name" value="HAUS3_N"/>
</dbReference>
<keyword evidence="5" id="KW-0493">Microtubule</keyword>
<evidence type="ECO:0000256" key="3">
    <source>
        <dbReference type="ARBA" id="ARBA00022490"/>
    </source>
</evidence>
<comment type="caution">
    <text evidence="12">The sequence shown here is derived from an EMBL/GenBank/DDBJ whole genome shotgun (WGS) entry which is preliminary data.</text>
</comment>
<keyword evidence="4" id="KW-0132">Cell division</keyword>
<reference evidence="12 13" key="1">
    <citation type="journal article" date="2022" name="Gigascience">
        <title>A chromosome-level genome assembly and annotation of the desert horned lizard, Phrynosoma platyrhinos, provides insight into chromosomal rearrangements among reptiles.</title>
        <authorList>
            <person name="Koochekian N."/>
            <person name="Ascanio A."/>
            <person name="Farleigh K."/>
            <person name="Card D.C."/>
            <person name="Schield D.R."/>
            <person name="Castoe T.A."/>
            <person name="Jezkova T."/>
        </authorList>
    </citation>
    <scope>NUCLEOTIDE SEQUENCE [LARGE SCALE GENOMIC DNA]</scope>
    <source>
        <strain evidence="12">NK-2021</strain>
    </source>
</reference>
<feature type="domain" description="HAUS augmin-like complex subunit 3 N-terminal" evidence="11">
    <location>
        <begin position="29"/>
        <end position="286"/>
    </location>
</feature>
<dbReference type="InterPro" id="IPR026206">
    <property type="entry name" value="HAUS3"/>
</dbReference>
<keyword evidence="13" id="KW-1185">Reference proteome</keyword>
<keyword evidence="7 10" id="KW-0175">Coiled coil</keyword>
<keyword evidence="8" id="KW-0206">Cytoskeleton</keyword>
<sequence length="604" mass="70132">MDCGIQFVETLKRIGYSKANSLNGEDFDWLFETLEDKSFLEWFCTTLNEHQVLSEEDLQSFNILLKSSKPVLEEESLDEVLKTCKSAELSTNNYDDEDEEKLKTLQDEFQALQKMKQLKINRLNKLQMVASTHSLMSLKLKEREEEIFKNGKEGQGSFIALNTKINNELQSLTEGAEKLTSFLMVAPQQQHLGTHSVLLAQHDLDKYLHQEEESTTSLTLYTKKQFFHGISDLVESFNEENFQLLDIRNSSTCEESSDVFEERLELTRLQMAYISAHHQLIQQKAKNLSMKSGLQWAKENISSLKKSIGKEKFEARISSLNNDISKFKKHLAQINSETLPLLIKEDAELLNMPVVRGDFDLQIARQEYYISRQDQICHQLIKQKASFEFLQLAYENELRKLRDYSRLLENMVQDLKRSSDALAHTLETMSDPSISHHKIVRSTIDLKDHATQRLYQLLEGKNPKQLFRTHEGLEKMAEELHLDTVAILDRLTITNEDQILLLSKIDADVISLHNAMYQSGESICLSNQELAEQFQRLEFQLNKLNQLIMDLLADIKAKKKVLENNKMQQIERKLCVYFFKDEERLKNVVERLEQQVKAQPVSSR</sequence>
<evidence type="ECO:0000256" key="10">
    <source>
        <dbReference type="SAM" id="Coils"/>
    </source>
</evidence>
<evidence type="ECO:0000256" key="8">
    <source>
        <dbReference type="ARBA" id="ARBA00023212"/>
    </source>
</evidence>
<evidence type="ECO:0000256" key="1">
    <source>
        <dbReference type="ARBA" id="ARBA00004186"/>
    </source>
</evidence>
<dbReference type="EMBL" id="JAIPUX010005289">
    <property type="protein sequence ID" value="KAH0617634.1"/>
    <property type="molecule type" value="Genomic_DNA"/>
</dbReference>
<feature type="coiled-coil region" evidence="10">
    <location>
        <begin position="527"/>
        <end position="572"/>
    </location>
</feature>
<feature type="coiled-coil region" evidence="10">
    <location>
        <begin position="95"/>
        <end position="122"/>
    </location>
</feature>
<evidence type="ECO:0000256" key="6">
    <source>
        <dbReference type="ARBA" id="ARBA00022776"/>
    </source>
</evidence>
<evidence type="ECO:0000256" key="5">
    <source>
        <dbReference type="ARBA" id="ARBA00022701"/>
    </source>
</evidence>
<evidence type="ECO:0000313" key="13">
    <source>
        <dbReference type="Proteomes" id="UP000826234"/>
    </source>
</evidence>
<evidence type="ECO:0000256" key="9">
    <source>
        <dbReference type="ARBA" id="ARBA00023306"/>
    </source>
</evidence>
<proteinExistence type="inferred from homology"/>
<dbReference type="PANTHER" id="PTHR19378:SF3">
    <property type="entry name" value="HAUS AUGMIN LIKE COMPLEX SUBUNIT 3"/>
    <property type="match status" value="1"/>
</dbReference>
<name>A0ABQ7SJX9_PHRPL</name>
<feature type="coiled-coil region" evidence="10">
    <location>
        <begin position="310"/>
        <end position="337"/>
    </location>
</feature>
<comment type="subcellular location">
    <subcellularLocation>
        <location evidence="1">Cytoplasm</location>
        <location evidence="1">Cytoskeleton</location>
        <location evidence="1">Spindle</location>
    </subcellularLocation>
</comment>
<dbReference type="PRINTS" id="PR02089">
    <property type="entry name" value="HAUSAUGMINL3"/>
</dbReference>
<keyword evidence="3" id="KW-0963">Cytoplasm</keyword>
<organism evidence="12 13">
    <name type="scientific">Phrynosoma platyrhinos</name>
    <name type="common">Desert horned lizard</name>
    <dbReference type="NCBI Taxonomy" id="52577"/>
    <lineage>
        <taxon>Eukaryota</taxon>
        <taxon>Metazoa</taxon>
        <taxon>Chordata</taxon>
        <taxon>Craniata</taxon>
        <taxon>Vertebrata</taxon>
        <taxon>Euteleostomi</taxon>
        <taxon>Lepidosauria</taxon>
        <taxon>Squamata</taxon>
        <taxon>Bifurcata</taxon>
        <taxon>Unidentata</taxon>
        <taxon>Episquamata</taxon>
        <taxon>Toxicofera</taxon>
        <taxon>Iguania</taxon>
        <taxon>Phrynosomatidae</taxon>
        <taxon>Phrynosomatinae</taxon>
        <taxon>Phrynosoma</taxon>
    </lineage>
</organism>
<evidence type="ECO:0000256" key="7">
    <source>
        <dbReference type="ARBA" id="ARBA00023054"/>
    </source>
</evidence>
<dbReference type="Pfam" id="PF14932">
    <property type="entry name" value="HAUS-augmin3"/>
    <property type="match status" value="1"/>
</dbReference>
<evidence type="ECO:0000259" key="11">
    <source>
        <dbReference type="Pfam" id="PF14932"/>
    </source>
</evidence>
<dbReference type="PANTHER" id="PTHR19378">
    <property type="entry name" value="GOLGIN- RELATED"/>
    <property type="match status" value="1"/>
</dbReference>
<gene>
    <name evidence="12" type="ORF">JD844_016079</name>
</gene>
<dbReference type="Proteomes" id="UP000826234">
    <property type="component" value="Unassembled WGS sequence"/>
</dbReference>
<protein>
    <recommendedName>
        <fullName evidence="11">HAUS augmin-like complex subunit 3 N-terminal domain-containing protein</fullName>
    </recommendedName>
</protein>
<accession>A0ABQ7SJX9</accession>
<evidence type="ECO:0000256" key="4">
    <source>
        <dbReference type="ARBA" id="ARBA00022618"/>
    </source>
</evidence>
<keyword evidence="6" id="KW-0498">Mitosis</keyword>
<keyword evidence="9" id="KW-0131">Cell cycle</keyword>
<evidence type="ECO:0000313" key="12">
    <source>
        <dbReference type="EMBL" id="KAH0617634.1"/>
    </source>
</evidence>
<comment type="similarity">
    <text evidence="2">Belongs to the HAUS3 family.</text>
</comment>